<evidence type="ECO:0000313" key="2">
    <source>
        <dbReference type="Proteomes" id="UP001199525"/>
    </source>
</evidence>
<keyword evidence="2" id="KW-1185">Reference proteome</keyword>
<accession>A0ABS8I745</accession>
<dbReference type="EMBL" id="JAIVFQ010000011">
    <property type="protein sequence ID" value="MCC5599629.1"/>
    <property type="molecule type" value="Genomic_DNA"/>
</dbReference>
<sequence>MEPTEEQYLVINALEALNLLVWRLYDEDTGYWHIQTHSTVLPLATILRNGEVVTFGWE</sequence>
<organism evidence="1 2">
    <name type="scientific">Nostoc favosum CHAB5714</name>
    <dbReference type="NCBI Taxonomy" id="2780399"/>
    <lineage>
        <taxon>Bacteria</taxon>
        <taxon>Bacillati</taxon>
        <taxon>Cyanobacteriota</taxon>
        <taxon>Cyanophyceae</taxon>
        <taxon>Nostocales</taxon>
        <taxon>Nostocaceae</taxon>
        <taxon>Nostoc</taxon>
        <taxon>Nostoc favosum</taxon>
    </lineage>
</organism>
<dbReference type="RefSeq" id="WP_229484468.1">
    <property type="nucleotide sequence ID" value="NZ_JAIVFQ010000011.1"/>
</dbReference>
<dbReference type="Proteomes" id="UP001199525">
    <property type="component" value="Unassembled WGS sequence"/>
</dbReference>
<comment type="caution">
    <text evidence="1">The sequence shown here is derived from an EMBL/GenBank/DDBJ whole genome shotgun (WGS) entry which is preliminary data.</text>
</comment>
<evidence type="ECO:0008006" key="3">
    <source>
        <dbReference type="Google" id="ProtNLM"/>
    </source>
</evidence>
<reference evidence="1 2" key="1">
    <citation type="journal article" date="2021" name="Microorganisms">
        <title>Genome Evolution of Filamentous Cyanobacterium Nostoc Species: From Facultative Symbiosis to Free Living.</title>
        <authorList>
            <person name="Huo D."/>
            <person name="Li H."/>
            <person name="Cai F."/>
            <person name="Guo X."/>
            <person name="Qiao Z."/>
            <person name="Wang W."/>
            <person name="Yu G."/>
            <person name="Li R."/>
        </authorList>
    </citation>
    <scope>NUCLEOTIDE SEQUENCE [LARGE SCALE GENOMIC DNA]</scope>
    <source>
        <strain evidence="1 2">CHAB 5714</strain>
    </source>
</reference>
<gene>
    <name evidence="1" type="ORF">LC586_10425</name>
</gene>
<name>A0ABS8I745_9NOSO</name>
<proteinExistence type="predicted"/>
<protein>
    <recommendedName>
        <fullName evidence="3">Restriction endonuclease domain-containing protein</fullName>
    </recommendedName>
</protein>
<evidence type="ECO:0000313" key="1">
    <source>
        <dbReference type="EMBL" id="MCC5599629.1"/>
    </source>
</evidence>